<comment type="caution">
    <text evidence="2">The sequence shown here is derived from an EMBL/GenBank/DDBJ whole genome shotgun (WGS) entry which is preliminary data.</text>
</comment>
<evidence type="ECO:0000313" key="2">
    <source>
        <dbReference type="EMBL" id="PIL34987.1"/>
    </source>
</evidence>
<name>A0A2G8SMJ0_9APHY</name>
<gene>
    <name evidence="2" type="ORF">GSI_02774</name>
</gene>
<evidence type="ECO:0000313" key="3">
    <source>
        <dbReference type="Proteomes" id="UP000230002"/>
    </source>
</evidence>
<sequence>MAFTSLPLDVIRHILASAPAPTLSRFSASCHAADKLVIEELNFRYDSLLANYVDDRAALRTLLGATSSNIAGSSAAAVAGLRDQYVPGDLDIYCDELGAPIVRDHFVDNERYEVIEKPERLPACPSPSAIAHAESLIPITDVDRAYQRALAADGGNSTNASAPTPSSNHDEYTGGIAYMIHLRREDVYVDIICSTTSSSTFPIVNFWSTAPMCFLTADAIHILYPRLQEQQHALLNPFRLPLPELEDNLPELNHIVAKQKAHTRSLIAKYVDRGYDVQHTEHPWDVDVSIRACVERKAAACLLYIRWVGDARGMHLSLCGDVNTRMRSSPFQHGLQLYTSVWCRGGYPY</sequence>
<organism evidence="2 3">
    <name type="scientific">Ganoderma sinense ZZ0214-1</name>
    <dbReference type="NCBI Taxonomy" id="1077348"/>
    <lineage>
        <taxon>Eukaryota</taxon>
        <taxon>Fungi</taxon>
        <taxon>Dikarya</taxon>
        <taxon>Basidiomycota</taxon>
        <taxon>Agaricomycotina</taxon>
        <taxon>Agaricomycetes</taxon>
        <taxon>Polyporales</taxon>
        <taxon>Polyporaceae</taxon>
        <taxon>Ganoderma</taxon>
    </lineage>
</organism>
<accession>A0A2G8SMJ0</accession>
<dbReference type="OrthoDB" id="2756019at2759"/>
<proteinExistence type="predicted"/>
<dbReference type="EMBL" id="AYKW01000004">
    <property type="protein sequence ID" value="PIL34987.1"/>
    <property type="molecule type" value="Genomic_DNA"/>
</dbReference>
<protein>
    <recommendedName>
        <fullName evidence="1">F-box domain-containing protein</fullName>
    </recommendedName>
</protein>
<feature type="domain" description="F-box" evidence="1">
    <location>
        <begin position="1"/>
        <end position="48"/>
    </location>
</feature>
<dbReference type="PROSITE" id="PS50181">
    <property type="entry name" value="FBOX"/>
    <property type="match status" value="1"/>
</dbReference>
<keyword evidence="3" id="KW-1185">Reference proteome</keyword>
<dbReference type="AlphaFoldDB" id="A0A2G8SMJ0"/>
<reference evidence="2 3" key="1">
    <citation type="journal article" date="2015" name="Sci. Rep.">
        <title>Chromosome-level genome map provides insights into diverse defense mechanisms in the medicinal fungus Ganoderma sinense.</title>
        <authorList>
            <person name="Zhu Y."/>
            <person name="Xu J."/>
            <person name="Sun C."/>
            <person name="Zhou S."/>
            <person name="Xu H."/>
            <person name="Nelson D.R."/>
            <person name="Qian J."/>
            <person name="Song J."/>
            <person name="Luo H."/>
            <person name="Xiang L."/>
            <person name="Li Y."/>
            <person name="Xu Z."/>
            <person name="Ji A."/>
            <person name="Wang L."/>
            <person name="Lu S."/>
            <person name="Hayward A."/>
            <person name="Sun W."/>
            <person name="Li X."/>
            <person name="Schwartz D.C."/>
            <person name="Wang Y."/>
            <person name="Chen S."/>
        </authorList>
    </citation>
    <scope>NUCLEOTIDE SEQUENCE [LARGE SCALE GENOMIC DNA]</scope>
    <source>
        <strain evidence="2 3">ZZ0214-1</strain>
    </source>
</reference>
<evidence type="ECO:0000259" key="1">
    <source>
        <dbReference type="PROSITE" id="PS50181"/>
    </source>
</evidence>
<dbReference type="InterPro" id="IPR001810">
    <property type="entry name" value="F-box_dom"/>
</dbReference>
<dbReference type="Proteomes" id="UP000230002">
    <property type="component" value="Unassembled WGS sequence"/>
</dbReference>